<evidence type="ECO:0000313" key="1">
    <source>
        <dbReference type="EMBL" id="CAA7012809.1"/>
    </source>
</evidence>
<organism evidence="2 3">
    <name type="scientific">Microthlaspi erraticum</name>
    <dbReference type="NCBI Taxonomy" id="1685480"/>
    <lineage>
        <taxon>Eukaryota</taxon>
        <taxon>Viridiplantae</taxon>
        <taxon>Streptophyta</taxon>
        <taxon>Embryophyta</taxon>
        <taxon>Tracheophyta</taxon>
        <taxon>Spermatophyta</taxon>
        <taxon>Magnoliopsida</taxon>
        <taxon>eudicotyledons</taxon>
        <taxon>Gunneridae</taxon>
        <taxon>Pentapetalae</taxon>
        <taxon>rosids</taxon>
        <taxon>malvids</taxon>
        <taxon>Brassicales</taxon>
        <taxon>Brassicaceae</taxon>
        <taxon>Coluteocarpeae</taxon>
        <taxon>Microthlaspi</taxon>
    </lineage>
</organism>
<gene>
    <name evidence="2" type="ORF">MERR_LOCUS40207</name>
    <name evidence="1" type="ORF">MERR_LOCUS43</name>
</gene>
<keyword evidence="3" id="KW-1185">Reference proteome</keyword>
<reference evidence="2 3" key="1">
    <citation type="submission" date="2020-01" db="EMBL/GenBank/DDBJ databases">
        <authorList>
            <person name="Mishra B."/>
        </authorList>
    </citation>
    <scope>NUCLEOTIDE SEQUENCE [LARGE SCALE GENOMIC DNA]</scope>
</reference>
<dbReference type="Proteomes" id="UP000467841">
    <property type="component" value="Unassembled WGS sequence"/>
</dbReference>
<dbReference type="EMBL" id="CACVBM020000010">
    <property type="protein sequence ID" value="CAA7012809.1"/>
    <property type="molecule type" value="Genomic_DNA"/>
</dbReference>
<sequence length="197" mass="23127">MSAQVIRTPMPLTSEQLVGITNRVKDESDKCFDAKEEYILRQMVTLAKKHIVCDDGLRYVLKAVDLSNWIMEAALVRKVINRVIVPSLWREEEDEALFKHDFKRFLIQDRDDLSRRGLARQIFRGIVYQGDEVVQSISYQEIQLLLRMRSLWNWQKFECGIDLAVCWLECGMHIDIDGFLKEAYHHRRSLGTAQQPE</sequence>
<protein>
    <submittedName>
        <fullName evidence="2">Uncharacterized protein</fullName>
    </submittedName>
</protein>
<dbReference type="AlphaFoldDB" id="A0A6D2KIX9"/>
<accession>A0A6D2KIX9</accession>
<dbReference type="EMBL" id="CACVBM020001518">
    <property type="protein sequence ID" value="CAA7052972.1"/>
    <property type="molecule type" value="Genomic_DNA"/>
</dbReference>
<name>A0A6D2KIX9_9BRAS</name>
<evidence type="ECO:0000313" key="3">
    <source>
        <dbReference type="Proteomes" id="UP000467841"/>
    </source>
</evidence>
<evidence type="ECO:0000313" key="2">
    <source>
        <dbReference type="EMBL" id="CAA7052972.1"/>
    </source>
</evidence>
<proteinExistence type="predicted"/>